<gene>
    <name evidence="10" type="ORF">EPA86_03530</name>
</gene>
<evidence type="ECO:0000313" key="11">
    <source>
        <dbReference type="Proteomes" id="UP000315303"/>
    </source>
</evidence>
<feature type="transmembrane region" description="Helical" evidence="8">
    <location>
        <begin position="195"/>
        <end position="218"/>
    </location>
</feature>
<feature type="transmembrane region" description="Helical" evidence="8">
    <location>
        <begin position="156"/>
        <end position="175"/>
    </location>
</feature>
<dbReference type="PANTHER" id="PTHR23522:SF10">
    <property type="entry name" value="3-PHENYLPROPIONIC ACID TRANSPORTER-RELATED"/>
    <property type="match status" value="1"/>
</dbReference>
<evidence type="ECO:0000256" key="4">
    <source>
        <dbReference type="ARBA" id="ARBA00022519"/>
    </source>
</evidence>
<feature type="domain" description="Major facilitator superfamily (MFS) profile" evidence="9">
    <location>
        <begin position="199"/>
        <end position="384"/>
    </location>
</feature>
<name>A0A502L4T2_9GAMM</name>
<comment type="subcellular location">
    <subcellularLocation>
        <location evidence="1">Cell inner membrane</location>
        <topology evidence="1">Multi-pass membrane protein</topology>
    </subcellularLocation>
</comment>
<dbReference type="SUPFAM" id="SSF103473">
    <property type="entry name" value="MFS general substrate transporter"/>
    <property type="match status" value="1"/>
</dbReference>
<dbReference type="PANTHER" id="PTHR23522">
    <property type="entry name" value="BLL5896 PROTEIN"/>
    <property type="match status" value="1"/>
</dbReference>
<accession>A0A502L4T2</accession>
<feature type="domain" description="Major facilitator superfamily (MFS) profile" evidence="9">
    <location>
        <begin position="1"/>
        <end position="179"/>
    </location>
</feature>
<dbReference type="InterPro" id="IPR020846">
    <property type="entry name" value="MFS_dom"/>
</dbReference>
<keyword evidence="11" id="KW-1185">Reference proteome</keyword>
<keyword evidence="5 8" id="KW-0812">Transmembrane</keyword>
<dbReference type="PIRSF" id="PIRSF004925">
    <property type="entry name" value="HcaT"/>
    <property type="match status" value="1"/>
</dbReference>
<dbReference type="Pfam" id="PF12832">
    <property type="entry name" value="MFS_1_like"/>
    <property type="match status" value="1"/>
</dbReference>
<feature type="transmembrane region" description="Helical" evidence="8">
    <location>
        <begin position="355"/>
        <end position="375"/>
    </location>
</feature>
<feature type="transmembrane region" description="Helical" evidence="8">
    <location>
        <begin position="230"/>
        <end position="253"/>
    </location>
</feature>
<evidence type="ECO:0000256" key="1">
    <source>
        <dbReference type="ARBA" id="ARBA00004429"/>
    </source>
</evidence>
<evidence type="ECO:0000256" key="6">
    <source>
        <dbReference type="ARBA" id="ARBA00022989"/>
    </source>
</evidence>
<evidence type="ECO:0000259" key="9">
    <source>
        <dbReference type="PROSITE" id="PS50850"/>
    </source>
</evidence>
<feature type="transmembrane region" description="Helical" evidence="8">
    <location>
        <begin position="286"/>
        <end position="305"/>
    </location>
</feature>
<organism evidence="10 11">
    <name type="scientific">Litorilituus lipolyticus</name>
    <dbReference type="NCBI Taxonomy" id="2491017"/>
    <lineage>
        <taxon>Bacteria</taxon>
        <taxon>Pseudomonadati</taxon>
        <taxon>Pseudomonadota</taxon>
        <taxon>Gammaproteobacteria</taxon>
        <taxon>Alteromonadales</taxon>
        <taxon>Colwelliaceae</taxon>
        <taxon>Litorilituus</taxon>
    </lineage>
</organism>
<evidence type="ECO:0000256" key="8">
    <source>
        <dbReference type="SAM" id="Phobius"/>
    </source>
</evidence>
<dbReference type="Proteomes" id="UP000315303">
    <property type="component" value="Unassembled WGS sequence"/>
</dbReference>
<dbReference type="NCBIfam" id="NF037955">
    <property type="entry name" value="mfs"/>
    <property type="match status" value="1"/>
</dbReference>
<dbReference type="InterPro" id="IPR026032">
    <property type="entry name" value="HcaT-like"/>
</dbReference>
<evidence type="ECO:0000313" key="10">
    <source>
        <dbReference type="EMBL" id="TPH17949.1"/>
    </source>
</evidence>
<feature type="transmembrane region" description="Helical" evidence="8">
    <location>
        <begin position="12"/>
        <end position="29"/>
    </location>
</feature>
<keyword evidence="2" id="KW-0813">Transport</keyword>
<reference evidence="10 11" key="1">
    <citation type="submission" date="2019-01" db="EMBL/GenBank/DDBJ databases">
        <title>Litorilituus lipolytica sp. nov., isolated from intertidal sand of the Yellow Sea in China.</title>
        <authorList>
            <person name="Liu A."/>
        </authorList>
    </citation>
    <scope>NUCLEOTIDE SEQUENCE [LARGE SCALE GENOMIC DNA]</scope>
    <source>
        <strain evidence="10 11">RZ04</strain>
    </source>
</reference>
<dbReference type="Gene3D" id="1.20.1250.20">
    <property type="entry name" value="MFS general substrate transporter like domains"/>
    <property type="match status" value="2"/>
</dbReference>
<dbReference type="RefSeq" id="WP_140601970.1">
    <property type="nucleotide sequence ID" value="NZ_SAWY01000006.1"/>
</dbReference>
<keyword evidence="7 8" id="KW-0472">Membrane</keyword>
<keyword evidence="4" id="KW-0997">Cell inner membrane</keyword>
<proteinExistence type="predicted"/>
<feature type="transmembrane region" description="Helical" evidence="8">
    <location>
        <begin position="326"/>
        <end position="349"/>
    </location>
</feature>
<sequence length="384" mass="42095">MSLFTRLSTSYFFYFALLGLVTPFLSVFLDGKGFNSLEVGEILAIITATKIIAPSLWAMLADKSGRQLAIIQLGALLALISFIFLYWLDAFWPITLSLALFSLFWTAILPQLEVLTLTSVRRSGKIYARIRLWGSLGFIALAILTGEVISAFSYQAFITVGCLLLISLLISTLMLKQPVQGQSKSITQATIFAKLFKLPFIVFFVAGILLQISFGPYYSFFALYLRDMGYPGYAVGLLISLGVLAEIIIFILAGKLFKYFNVKGLLFISLFVTSIRWYISGNYGDTLWLLTLSQLFHAASFAVYHSASMQFLSEYFNSAQQGRGQAIYLGGVYGLGGAIGAYIAGLLWLDGAGATHSFNVAALSALVGAMILLLLPNSSLSRQQ</sequence>
<feature type="transmembrane region" description="Helical" evidence="8">
    <location>
        <begin position="94"/>
        <end position="118"/>
    </location>
</feature>
<feature type="transmembrane region" description="Helical" evidence="8">
    <location>
        <begin position="130"/>
        <end position="150"/>
    </location>
</feature>
<dbReference type="GO" id="GO:0015528">
    <property type="term" value="F:lactose:proton symporter activity"/>
    <property type="evidence" value="ECO:0007669"/>
    <property type="project" value="TreeGrafter"/>
</dbReference>
<feature type="transmembrane region" description="Helical" evidence="8">
    <location>
        <begin position="260"/>
        <end position="280"/>
    </location>
</feature>
<dbReference type="OrthoDB" id="9150135at2"/>
<evidence type="ECO:0000256" key="7">
    <source>
        <dbReference type="ARBA" id="ARBA00023136"/>
    </source>
</evidence>
<dbReference type="AlphaFoldDB" id="A0A502L4T2"/>
<evidence type="ECO:0000256" key="3">
    <source>
        <dbReference type="ARBA" id="ARBA00022475"/>
    </source>
</evidence>
<dbReference type="InterPro" id="IPR036259">
    <property type="entry name" value="MFS_trans_sf"/>
</dbReference>
<dbReference type="PROSITE" id="PS50850">
    <property type="entry name" value="MFS"/>
    <property type="match status" value="2"/>
</dbReference>
<feature type="transmembrane region" description="Helical" evidence="8">
    <location>
        <begin position="68"/>
        <end position="88"/>
    </location>
</feature>
<evidence type="ECO:0000256" key="2">
    <source>
        <dbReference type="ARBA" id="ARBA00022448"/>
    </source>
</evidence>
<feature type="transmembrane region" description="Helical" evidence="8">
    <location>
        <begin position="41"/>
        <end position="61"/>
    </location>
</feature>
<dbReference type="InterPro" id="IPR024989">
    <property type="entry name" value="MFS_assoc_dom"/>
</dbReference>
<comment type="caution">
    <text evidence="10">The sequence shown here is derived from an EMBL/GenBank/DDBJ whole genome shotgun (WGS) entry which is preliminary data.</text>
</comment>
<keyword evidence="6 8" id="KW-1133">Transmembrane helix</keyword>
<evidence type="ECO:0000256" key="5">
    <source>
        <dbReference type="ARBA" id="ARBA00022692"/>
    </source>
</evidence>
<dbReference type="GO" id="GO:0005886">
    <property type="term" value="C:plasma membrane"/>
    <property type="evidence" value="ECO:0007669"/>
    <property type="project" value="UniProtKB-SubCell"/>
</dbReference>
<dbReference type="EMBL" id="SAWY01000006">
    <property type="protein sequence ID" value="TPH17949.1"/>
    <property type="molecule type" value="Genomic_DNA"/>
</dbReference>
<dbReference type="GO" id="GO:0030395">
    <property type="term" value="F:lactose binding"/>
    <property type="evidence" value="ECO:0007669"/>
    <property type="project" value="TreeGrafter"/>
</dbReference>
<protein>
    <submittedName>
        <fullName evidence="10">MFS transporter</fullName>
    </submittedName>
</protein>
<keyword evidence="3" id="KW-1003">Cell membrane</keyword>